<dbReference type="EMBL" id="DXFD01000095">
    <property type="protein sequence ID" value="HIX47320.1"/>
    <property type="molecule type" value="Genomic_DNA"/>
</dbReference>
<gene>
    <name evidence="1" type="ORF">H9737_06505</name>
</gene>
<dbReference type="AlphaFoldDB" id="A0A9D2ARK3"/>
<dbReference type="InterPro" id="IPR008983">
    <property type="entry name" value="Tumour_necrosis_fac-like_dom"/>
</dbReference>
<evidence type="ECO:0000313" key="1">
    <source>
        <dbReference type="EMBL" id="HIX47320.1"/>
    </source>
</evidence>
<dbReference type="Proteomes" id="UP000824249">
    <property type="component" value="Unassembled WGS sequence"/>
</dbReference>
<comment type="caution">
    <text evidence="1">The sequence shown here is derived from an EMBL/GenBank/DDBJ whole genome shotgun (WGS) entry which is preliminary data.</text>
</comment>
<reference evidence="1" key="2">
    <citation type="submission" date="2021-04" db="EMBL/GenBank/DDBJ databases">
        <authorList>
            <person name="Gilroy R."/>
        </authorList>
    </citation>
    <scope>NUCLEOTIDE SEQUENCE</scope>
    <source>
        <strain evidence="1">26628</strain>
    </source>
</reference>
<accession>A0A9D2ARK3</accession>
<proteinExistence type="predicted"/>
<evidence type="ECO:0000313" key="2">
    <source>
        <dbReference type="Proteomes" id="UP000824249"/>
    </source>
</evidence>
<dbReference type="Gene3D" id="2.60.120.40">
    <property type="match status" value="1"/>
</dbReference>
<organism evidence="1 2">
    <name type="scientific">Candidatus Borkfalkia faecigallinarum</name>
    <dbReference type="NCBI Taxonomy" id="2838509"/>
    <lineage>
        <taxon>Bacteria</taxon>
        <taxon>Bacillati</taxon>
        <taxon>Bacillota</taxon>
        <taxon>Clostridia</taxon>
        <taxon>Christensenellales</taxon>
        <taxon>Christensenellaceae</taxon>
        <taxon>Candidatus Borkfalkia</taxon>
    </lineage>
</organism>
<sequence>MQSISAYSVPAQAVADNAAVVFDRTDSQNGSAIAHTDNTAPFTISQPGTYFATYNGTASPQAGAQLPLSNLVQFSLNGTSQNGSAAQHLFNSAGETSAQSASLVFTVTDVPATLEVVSSGGAFNYSGATVNIFKVG</sequence>
<name>A0A9D2ARK3_9FIRM</name>
<reference evidence="1" key="1">
    <citation type="journal article" date="2021" name="PeerJ">
        <title>Extensive microbial diversity within the chicken gut microbiome revealed by metagenomics and culture.</title>
        <authorList>
            <person name="Gilroy R."/>
            <person name="Ravi A."/>
            <person name="Getino M."/>
            <person name="Pursley I."/>
            <person name="Horton D.L."/>
            <person name="Alikhan N.F."/>
            <person name="Baker D."/>
            <person name="Gharbi K."/>
            <person name="Hall N."/>
            <person name="Watson M."/>
            <person name="Adriaenssens E.M."/>
            <person name="Foster-Nyarko E."/>
            <person name="Jarju S."/>
            <person name="Secka A."/>
            <person name="Antonio M."/>
            <person name="Oren A."/>
            <person name="Chaudhuri R.R."/>
            <person name="La Ragione R."/>
            <person name="Hildebrand F."/>
            <person name="Pallen M.J."/>
        </authorList>
    </citation>
    <scope>NUCLEOTIDE SEQUENCE</scope>
    <source>
        <strain evidence="1">26628</strain>
    </source>
</reference>
<protein>
    <submittedName>
        <fullName evidence="1">Uncharacterized protein</fullName>
    </submittedName>
</protein>